<gene>
    <name evidence="1" type="ORF">O1611_g7766</name>
</gene>
<sequence>MSSILLSDTPSEAPLQSELEGCMFRAIGGFFAKFFEDKPYSAAIRNKIQQGKSTEGVGKLSTDVLSLTHYDELVNWLATFRALFFTADQARFRILSQPLTKPGFRSKLALVSKRLISKPLQAAPVCLVNTIRPAPAPSRGGHGRQKSISEAIRTIRDRRGSVGQNAHEIADALRAPVSAKLIVLCIMWYMSSALTNTSSKSILNAFNKPATLTMIQFFLVAFYCITSSWLASMFPKLRSSIPALQNSIRYPSRDVINTTLPLAVFQVGGHLFSSTATAKIPVSMVHTVKGLSPLFTVFAYRYFFDIRYPKATYYSLVPLTFGVTLACSSNHAFKGEIVGILYALAATIIFVTQNIFSKRLFNEAAKAQAEGQEAKSRKLDKLNLLCYSSGLAFLLTSPIWFWSEGIGLIRDLAQDGALDLSAKPNAFDHGRLTLEFLFNGTFHFGQNILAFVLLSLVSPVTYSVASLIKRVWVIVVAILWFRNPTTRLQALGIGLTFLGLYLYDRASDSNKADRRAQNLSQSSSGNTPLLPLSTTPGKSASAEGGPIYDSPTTLYNGKPSYAYANGHASAPGAVEELKKSDENGRTRQRGSSNAAWLAPGTKQEDTWRHGDGIRAAS</sequence>
<dbReference type="Proteomes" id="UP001153332">
    <property type="component" value="Unassembled WGS sequence"/>
</dbReference>
<keyword evidence="2" id="KW-1185">Reference proteome</keyword>
<evidence type="ECO:0000313" key="1">
    <source>
        <dbReference type="EMBL" id="KAJ8125871.1"/>
    </source>
</evidence>
<reference evidence="1" key="1">
    <citation type="submission" date="2022-12" db="EMBL/GenBank/DDBJ databases">
        <title>Genome Sequence of Lasiodiplodia mahajangana.</title>
        <authorList>
            <person name="Buettner E."/>
        </authorList>
    </citation>
    <scope>NUCLEOTIDE SEQUENCE</scope>
    <source>
        <strain evidence="1">VT137</strain>
    </source>
</reference>
<comment type="caution">
    <text evidence="1">The sequence shown here is derived from an EMBL/GenBank/DDBJ whole genome shotgun (WGS) entry which is preliminary data.</text>
</comment>
<name>A0ACC2JEB1_9PEZI</name>
<protein>
    <submittedName>
        <fullName evidence="1">Uncharacterized protein</fullName>
    </submittedName>
</protein>
<evidence type="ECO:0000313" key="2">
    <source>
        <dbReference type="Proteomes" id="UP001153332"/>
    </source>
</evidence>
<proteinExistence type="predicted"/>
<accession>A0ACC2JEB1</accession>
<organism evidence="1 2">
    <name type="scientific">Lasiodiplodia mahajangana</name>
    <dbReference type="NCBI Taxonomy" id="1108764"/>
    <lineage>
        <taxon>Eukaryota</taxon>
        <taxon>Fungi</taxon>
        <taxon>Dikarya</taxon>
        <taxon>Ascomycota</taxon>
        <taxon>Pezizomycotina</taxon>
        <taxon>Dothideomycetes</taxon>
        <taxon>Dothideomycetes incertae sedis</taxon>
        <taxon>Botryosphaeriales</taxon>
        <taxon>Botryosphaeriaceae</taxon>
        <taxon>Lasiodiplodia</taxon>
    </lineage>
</organism>
<dbReference type="EMBL" id="JAPUUL010002139">
    <property type="protein sequence ID" value="KAJ8125871.1"/>
    <property type="molecule type" value="Genomic_DNA"/>
</dbReference>